<evidence type="ECO:0000256" key="1">
    <source>
        <dbReference type="SAM" id="MobiDB-lite"/>
    </source>
</evidence>
<proteinExistence type="predicted"/>
<evidence type="ECO:0000313" key="3">
    <source>
        <dbReference type="Proteomes" id="UP000053825"/>
    </source>
</evidence>
<organism evidence="2 3">
    <name type="scientific">Habropoda laboriosa</name>
    <dbReference type="NCBI Taxonomy" id="597456"/>
    <lineage>
        <taxon>Eukaryota</taxon>
        <taxon>Metazoa</taxon>
        <taxon>Ecdysozoa</taxon>
        <taxon>Arthropoda</taxon>
        <taxon>Hexapoda</taxon>
        <taxon>Insecta</taxon>
        <taxon>Pterygota</taxon>
        <taxon>Neoptera</taxon>
        <taxon>Endopterygota</taxon>
        <taxon>Hymenoptera</taxon>
        <taxon>Apocrita</taxon>
        <taxon>Aculeata</taxon>
        <taxon>Apoidea</taxon>
        <taxon>Anthophila</taxon>
        <taxon>Apidae</taxon>
        <taxon>Habropoda</taxon>
    </lineage>
</organism>
<evidence type="ECO:0000313" key="2">
    <source>
        <dbReference type="EMBL" id="KOC61493.1"/>
    </source>
</evidence>
<protein>
    <submittedName>
        <fullName evidence="2">Uncharacterized protein</fullName>
    </submittedName>
</protein>
<dbReference type="EMBL" id="KQ414758">
    <property type="protein sequence ID" value="KOC61493.1"/>
    <property type="molecule type" value="Genomic_DNA"/>
</dbReference>
<dbReference type="OrthoDB" id="8119829at2759"/>
<dbReference type="Proteomes" id="UP000053825">
    <property type="component" value="Unassembled WGS sequence"/>
</dbReference>
<gene>
    <name evidence="2" type="ORF">WH47_05097</name>
</gene>
<feature type="region of interest" description="Disordered" evidence="1">
    <location>
        <begin position="78"/>
        <end position="105"/>
    </location>
</feature>
<dbReference type="AlphaFoldDB" id="A0A0L7QS82"/>
<sequence length="105" mass="11774">MLCNSETDRSFQTSQVLYLTLLIFYLSVQLSITSTVPNTYYNTTDTMLATNITNNSVGDDLYVIKAVVYEIGILTDADNTTNDTTERQEEVKLSFYNPPNNSKGP</sequence>
<keyword evidence="3" id="KW-1185">Reference proteome</keyword>
<reference evidence="2 3" key="1">
    <citation type="submission" date="2015-07" db="EMBL/GenBank/DDBJ databases">
        <title>The genome of Habropoda laboriosa.</title>
        <authorList>
            <person name="Pan H."/>
            <person name="Kapheim K."/>
        </authorList>
    </citation>
    <scope>NUCLEOTIDE SEQUENCE [LARGE SCALE GENOMIC DNA]</scope>
    <source>
        <strain evidence="2">0110345459</strain>
    </source>
</reference>
<accession>A0A0L7QS82</accession>
<name>A0A0L7QS82_9HYME</name>